<organism evidence="26 27">
    <name type="scientific">Xenopus laevis</name>
    <name type="common">African clawed frog</name>
    <dbReference type="NCBI Taxonomy" id="8355"/>
    <lineage>
        <taxon>Eukaryota</taxon>
        <taxon>Metazoa</taxon>
        <taxon>Chordata</taxon>
        <taxon>Craniata</taxon>
        <taxon>Vertebrata</taxon>
        <taxon>Euteleostomi</taxon>
        <taxon>Amphibia</taxon>
        <taxon>Batrachia</taxon>
        <taxon>Anura</taxon>
        <taxon>Pipoidea</taxon>
        <taxon>Pipidae</taxon>
        <taxon>Xenopodinae</taxon>
        <taxon>Xenopus</taxon>
        <taxon>Xenopus</taxon>
    </lineage>
</organism>
<evidence type="ECO:0000256" key="12">
    <source>
        <dbReference type="ARBA" id="ARBA00023128"/>
    </source>
</evidence>
<dbReference type="PANTHER" id="PTHR43884">
    <property type="entry name" value="ACYL-COA DEHYDROGENASE"/>
    <property type="match status" value="1"/>
</dbReference>
<evidence type="ECO:0000256" key="17">
    <source>
        <dbReference type="ARBA" id="ARBA00048375"/>
    </source>
</evidence>
<dbReference type="AlphaFoldDB" id="A0A8J1LP42"/>
<evidence type="ECO:0000259" key="25">
    <source>
        <dbReference type="Pfam" id="PF02771"/>
    </source>
</evidence>
<feature type="domain" description="Acyl-CoA oxidase/dehydrogenase middle" evidence="24">
    <location>
        <begin position="147"/>
        <end position="243"/>
    </location>
</feature>
<dbReference type="SUPFAM" id="SSF56645">
    <property type="entry name" value="Acyl-CoA dehydrogenase NM domain-like"/>
    <property type="match status" value="1"/>
</dbReference>
<evidence type="ECO:0000313" key="26">
    <source>
        <dbReference type="Proteomes" id="UP000186698"/>
    </source>
</evidence>
<proteinExistence type="inferred from homology"/>
<dbReference type="CDD" id="cd01156">
    <property type="entry name" value="IVD"/>
    <property type="match status" value="1"/>
</dbReference>
<evidence type="ECO:0000259" key="24">
    <source>
        <dbReference type="Pfam" id="PF02770"/>
    </source>
</evidence>
<dbReference type="Pfam" id="PF02770">
    <property type="entry name" value="Acyl-CoA_dh_M"/>
    <property type="match status" value="1"/>
</dbReference>
<dbReference type="InterPro" id="IPR006089">
    <property type="entry name" value="Acyl-CoA_DH_CS"/>
</dbReference>
<reference evidence="27" key="1">
    <citation type="submission" date="2025-08" db="UniProtKB">
        <authorList>
            <consortium name="RefSeq"/>
        </authorList>
    </citation>
    <scope>IDENTIFICATION</scope>
    <source>
        <strain evidence="27">J_2021</strain>
        <tissue evidence="27">Erythrocytes</tissue>
    </source>
</reference>
<gene>
    <name evidence="27" type="primary">ivd.S</name>
</gene>
<evidence type="ECO:0000256" key="22">
    <source>
        <dbReference type="RuleBase" id="RU362125"/>
    </source>
</evidence>
<dbReference type="PROSITE" id="PS00073">
    <property type="entry name" value="ACYL_COA_DH_2"/>
    <property type="match status" value="1"/>
</dbReference>
<evidence type="ECO:0000256" key="1">
    <source>
        <dbReference type="ARBA" id="ARBA00001974"/>
    </source>
</evidence>
<feature type="binding site" evidence="20">
    <location>
        <position position="259"/>
    </location>
    <ligand>
        <name>substrate</name>
    </ligand>
</feature>
<dbReference type="InterPro" id="IPR046373">
    <property type="entry name" value="Acyl-CoA_Oxase/DH_mid-dom_sf"/>
</dbReference>
<evidence type="ECO:0000256" key="4">
    <source>
        <dbReference type="ARBA" id="ARBA00009347"/>
    </source>
</evidence>
<evidence type="ECO:0000256" key="19">
    <source>
        <dbReference type="PIRSR" id="PIRSR634183-1"/>
    </source>
</evidence>
<dbReference type="GO" id="GO:0008470">
    <property type="term" value="F:3-methylbutanoyl-CoA dehydrogenase activity"/>
    <property type="evidence" value="ECO:0007669"/>
    <property type="project" value="UniProtKB-EC"/>
</dbReference>
<evidence type="ECO:0000256" key="2">
    <source>
        <dbReference type="ARBA" id="ARBA00004173"/>
    </source>
</evidence>
<feature type="binding site" evidence="21">
    <location>
        <begin position="148"/>
        <end position="157"/>
    </location>
    <ligand>
        <name>FAD</name>
        <dbReference type="ChEBI" id="CHEBI:57692"/>
    </ligand>
</feature>
<feature type="binding site" evidence="21">
    <location>
        <position position="294"/>
    </location>
    <ligand>
        <name>FAD</name>
        <dbReference type="ChEBI" id="CHEBI:57692"/>
    </ligand>
</feature>
<evidence type="ECO:0000256" key="9">
    <source>
        <dbReference type="ARBA" id="ARBA00022827"/>
    </source>
</evidence>
<sequence>MMSRNRSARSSFCLAPAVGLQLPESLVKLILRLLLRHTMRKFCQDHLGPIANEIDQKNDFAEMKSFWKKLGELGVLGITAPVEYGGSAMGYLEHVLVMEEISRVSGAVGLSYGAHSNLCINQIVRNANEAQKEKYLPKLISGEHIGALAMSEPNSGSDVVSMKLKAEKKGDYYVLNGNKFWITNGPDADVLVVYAKTDLSVQPARGITAFLVEKGTPGFSTAQKLDKLGMRGSNTCELVFEDCKIPKENILGHLGKGVYVLMSGLDLERLVLSGGPLGIMQAVLDHAIPYMHTREAFGQKIGHFQLMQGKMADMYTRLAACRHYVYNVAKACDQGHADPKDCAGVILYSAESATQVALDGIQCLGGNGYINDYPMGRFLRDAKLYEIGAGTSEVRRIIIGRAFNALYK</sequence>
<dbReference type="InterPro" id="IPR009100">
    <property type="entry name" value="AcylCoA_DH/oxidase_NM_dom_sf"/>
</dbReference>
<dbReference type="InterPro" id="IPR037069">
    <property type="entry name" value="AcylCoA_DH/ox_N_sf"/>
</dbReference>
<feature type="binding site" evidence="21">
    <location>
        <begin position="391"/>
        <end position="393"/>
    </location>
    <ligand>
        <name>FAD</name>
        <dbReference type="ChEBI" id="CHEBI:57692"/>
    </ligand>
</feature>
<evidence type="ECO:0000256" key="8">
    <source>
        <dbReference type="ARBA" id="ARBA00022630"/>
    </source>
</evidence>
<dbReference type="GO" id="GO:0006552">
    <property type="term" value="P:L-leucine catabolic process"/>
    <property type="evidence" value="ECO:0007669"/>
    <property type="project" value="UniProtKB-UniPathway"/>
</dbReference>
<comment type="pathway">
    <text evidence="3">Amino-acid degradation; L-leucine degradation; (S)-3-hydroxy-3-methylglutaryl-CoA from 3-isovaleryl-CoA: step 1/3.</text>
</comment>
<dbReference type="GeneID" id="733389"/>
<dbReference type="Pfam" id="PF00441">
    <property type="entry name" value="Acyl-CoA_dh_1"/>
    <property type="match status" value="1"/>
</dbReference>
<feature type="active site" description="Proton acceptor" evidence="19">
    <location>
        <position position="268"/>
    </location>
</feature>
<comment type="cofactor">
    <cofactor evidence="1 21 22">
        <name>FAD</name>
        <dbReference type="ChEBI" id="CHEBI:57692"/>
    </cofactor>
</comment>
<dbReference type="Pfam" id="PF02771">
    <property type="entry name" value="Acyl-CoA_dh_N"/>
    <property type="match status" value="1"/>
</dbReference>
<dbReference type="Proteomes" id="UP000186698">
    <property type="component" value="Chromosome 8S"/>
</dbReference>
<evidence type="ECO:0000256" key="10">
    <source>
        <dbReference type="ARBA" id="ARBA00022946"/>
    </source>
</evidence>
<comment type="catalytic activity">
    <reaction evidence="15">
        <text>butanoyl-CoA + oxidized [electron-transfer flavoprotein] + H(+) = (2E)-butenoyl-CoA + reduced [electron-transfer flavoprotein]</text>
        <dbReference type="Rhea" id="RHEA:24004"/>
        <dbReference type="Rhea" id="RHEA-COMP:10685"/>
        <dbReference type="Rhea" id="RHEA-COMP:10686"/>
        <dbReference type="ChEBI" id="CHEBI:15378"/>
        <dbReference type="ChEBI" id="CHEBI:57332"/>
        <dbReference type="ChEBI" id="CHEBI:57371"/>
        <dbReference type="ChEBI" id="CHEBI:57692"/>
        <dbReference type="ChEBI" id="CHEBI:58307"/>
        <dbReference type="EC" id="1.3.8.1"/>
    </reaction>
</comment>
<evidence type="ECO:0000256" key="13">
    <source>
        <dbReference type="ARBA" id="ARBA00031895"/>
    </source>
</evidence>
<feature type="binding site" evidence="21">
    <location>
        <begin position="362"/>
        <end position="366"/>
    </location>
    <ligand>
        <name>FAD</name>
        <dbReference type="ChEBI" id="CHEBI:57692"/>
    </ligand>
</feature>
<dbReference type="EC" id="1.3.8.4" evidence="5"/>
<comment type="catalytic activity">
    <reaction evidence="18">
        <text>3-methylbutanoyl-CoA + oxidized [electron-transfer flavoprotein] + H(+) = 3-methylbut-2-enoyl-CoA + reduced [electron-transfer flavoprotein]</text>
        <dbReference type="Rhea" id="RHEA:12276"/>
        <dbReference type="Rhea" id="RHEA-COMP:10685"/>
        <dbReference type="Rhea" id="RHEA-COMP:10686"/>
        <dbReference type="ChEBI" id="CHEBI:15378"/>
        <dbReference type="ChEBI" id="CHEBI:57344"/>
        <dbReference type="ChEBI" id="CHEBI:57345"/>
        <dbReference type="ChEBI" id="CHEBI:57692"/>
        <dbReference type="ChEBI" id="CHEBI:58307"/>
        <dbReference type="EC" id="1.3.8.4"/>
    </reaction>
</comment>
<evidence type="ECO:0000256" key="15">
    <source>
        <dbReference type="ARBA" id="ARBA00047736"/>
    </source>
</evidence>
<dbReference type="InterPro" id="IPR036250">
    <property type="entry name" value="AcylCo_DH-like_C"/>
</dbReference>
<dbReference type="PANTHER" id="PTHR43884:SF12">
    <property type="entry name" value="ISOVALERYL-COA DEHYDROGENASE, MITOCHONDRIAL-RELATED"/>
    <property type="match status" value="1"/>
</dbReference>
<keyword evidence="9 21" id="KW-0274">FAD</keyword>
<dbReference type="FunFam" id="2.40.110.10:FF:000004">
    <property type="entry name" value="Isovaleryl-CoA dehydrogenase, mitochondrial"/>
    <property type="match status" value="1"/>
</dbReference>
<evidence type="ECO:0000256" key="16">
    <source>
        <dbReference type="ARBA" id="ARBA00048345"/>
    </source>
</evidence>
<feature type="binding site" evidence="21">
    <location>
        <begin position="181"/>
        <end position="183"/>
    </location>
    <ligand>
        <name>FAD</name>
        <dbReference type="ChEBI" id="CHEBI:57692"/>
    </ligand>
</feature>
<dbReference type="EC" id="1.3.8.1" evidence="6"/>
<keyword evidence="8 22" id="KW-0285">Flavoprotein</keyword>
<dbReference type="PROSITE" id="PS00072">
    <property type="entry name" value="ACYL_COA_DH_1"/>
    <property type="match status" value="1"/>
</dbReference>
<dbReference type="Gene3D" id="2.40.110.10">
    <property type="entry name" value="Butyryl-CoA Dehydrogenase, subunit A, domain 2"/>
    <property type="match status" value="1"/>
</dbReference>
<feature type="binding site" evidence="20">
    <location>
        <begin position="266"/>
        <end position="269"/>
    </location>
    <ligand>
        <name>substrate</name>
    </ligand>
</feature>
<name>A0A8J1LP42_XENLA</name>
<evidence type="ECO:0000256" key="6">
    <source>
        <dbReference type="ARBA" id="ARBA00012046"/>
    </source>
</evidence>
<evidence type="ECO:0000256" key="3">
    <source>
        <dbReference type="ARBA" id="ARBA00004898"/>
    </source>
</evidence>
<dbReference type="RefSeq" id="XP_041431343.1">
    <property type="nucleotide sequence ID" value="XM_041575409.1"/>
</dbReference>
<feature type="binding site" evidence="21">
    <location>
        <position position="305"/>
    </location>
    <ligand>
        <name>FAD</name>
        <dbReference type="ChEBI" id="CHEBI:57692"/>
    </ligand>
</feature>
<evidence type="ECO:0000256" key="20">
    <source>
        <dbReference type="PIRSR" id="PIRSR634183-2"/>
    </source>
</evidence>
<feature type="domain" description="Acyl-CoA dehydrogenase/oxidase N-terminal" evidence="25">
    <location>
        <begin position="34"/>
        <end position="143"/>
    </location>
</feature>
<dbReference type="FunFam" id="1.10.540.10:FF:000007">
    <property type="entry name" value="Isovaleryl-CoA dehydrogenase, mitochondrial"/>
    <property type="match status" value="1"/>
</dbReference>
<keyword evidence="26" id="KW-1185">Reference proteome</keyword>
<keyword evidence="12" id="KW-0496">Mitochondrion</keyword>
<feature type="binding site" evidence="20">
    <location>
        <begin position="389"/>
        <end position="390"/>
    </location>
    <ligand>
        <name>substrate</name>
    </ligand>
</feature>
<dbReference type="InterPro" id="IPR009075">
    <property type="entry name" value="AcylCo_DH/oxidase_C"/>
</dbReference>
<dbReference type="InterPro" id="IPR013786">
    <property type="entry name" value="AcylCoA_DH/ox_N"/>
</dbReference>
<evidence type="ECO:0000313" key="27">
    <source>
        <dbReference type="RefSeq" id="XP_041431343.1"/>
    </source>
</evidence>
<comment type="similarity">
    <text evidence="4 22">Belongs to the acyl-CoA dehydrogenase family.</text>
</comment>
<evidence type="ECO:0000256" key="14">
    <source>
        <dbReference type="ARBA" id="ARBA00045583"/>
    </source>
</evidence>
<dbReference type="UniPathway" id="UPA00363">
    <property type="reaction ID" value="UER00860"/>
</dbReference>
<dbReference type="Gene3D" id="1.10.540.10">
    <property type="entry name" value="Acyl-CoA dehydrogenase/oxidase, N-terminal domain"/>
    <property type="match status" value="1"/>
</dbReference>
<evidence type="ECO:0000256" key="11">
    <source>
        <dbReference type="ARBA" id="ARBA00023002"/>
    </source>
</evidence>
<dbReference type="InterPro" id="IPR034183">
    <property type="entry name" value="IVD"/>
</dbReference>
<dbReference type="CTD" id="733389"/>
<accession>A0A8J1LP42</accession>
<evidence type="ECO:0000256" key="21">
    <source>
        <dbReference type="PIRSR" id="PIRSR634183-3"/>
    </source>
</evidence>
<feature type="binding site" evidence="20">
    <location>
        <position position="157"/>
    </location>
    <ligand>
        <name>substrate</name>
    </ligand>
</feature>
<comment type="subcellular location">
    <subcellularLocation>
        <location evidence="2">Mitochondrion</location>
    </subcellularLocation>
</comment>
<dbReference type="FunFam" id="1.20.140.10:FF:000003">
    <property type="entry name" value="isovaleryl-CoA dehydrogenase, mitochondrial"/>
    <property type="match status" value="1"/>
</dbReference>
<comment type="function">
    <text evidence="14">Catalyzes the conversion of isovaleryl-CoA/3-methylbutanoyl-CoA to 3-methylbut-2-enoyl-CoA as an intermediate step in the leucine (Leu) catabolic pathway. To a lesser extent, is also able to catalyze the oxidation of other saturated short-chain acyl-CoA thioesters as pentanoyl-CoA, hexenoyl-CoA and butenoyl-CoA.</text>
</comment>
<feature type="domain" description="Acyl-CoA dehydrogenase/oxidase C-terminal" evidence="23">
    <location>
        <begin position="255"/>
        <end position="402"/>
    </location>
</feature>
<evidence type="ECO:0000256" key="7">
    <source>
        <dbReference type="ARBA" id="ARBA00018258"/>
    </source>
</evidence>
<evidence type="ECO:0000259" key="23">
    <source>
        <dbReference type="Pfam" id="PF00441"/>
    </source>
</evidence>
<dbReference type="InterPro" id="IPR006091">
    <property type="entry name" value="Acyl-CoA_Oxase/DH_mid-dom"/>
</dbReference>
<evidence type="ECO:0000256" key="18">
    <source>
        <dbReference type="ARBA" id="ARBA00052875"/>
    </source>
</evidence>
<dbReference type="GO" id="GO:0005739">
    <property type="term" value="C:mitochondrion"/>
    <property type="evidence" value="ECO:0007669"/>
    <property type="project" value="UniProtKB-SubCell"/>
</dbReference>
<keyword evidence="10" id="KW-0809">Transit peptide</keyword>
<dbReference type="SUPFAM" id="SSF47203">
    <property type="entry name" value="Acyl-CoA dehydrogenase C-terminal domain-like"/>
    <property type="match status" value="1"/>
</dbReference>
<comment type="catalytic activity">
    <reaction evidence="16">
        <text>pentanoyl-CoA + oxidized [electron-transfer flavoprotein] + H(+) = (2E)-pentenoyl-CoA + reduced [electron-transfer flavoprotein]</text>
        <dbReference type="Rhea" id="RHEA:43456"/>
        <dbReference type="Rhea" id="RHEA-COMP:10685"/>
        <dbReference type="Rhea" id="RHEA-COMP:10686"/>
        <dbReference type="ChEBI" id="CHEBI:15378"/>
        <dbReference type="ChEBI" id="CHEBI:57389"/>
        <dbReference type="ChEBI" id="CHEBI:57692"/>
        <dbReference type="ChEBI" id="CHEBI:58307"/>
        <dbReference type="ChEBI" id="CHEBI:86160"/>
    </reaction>
</comment>
<comment type="catalytic activity">
    <reaction evidence="17">
        <text>hexanoyl-CoA + oxidized [electron-transfer flavoprotein] + H(+) = (2E)-hexenoyl-CoA + reduced [electron-transfer flavoprotein]</text>
        <dbReference type="Rhea" id="RHEA:43464"/>
        <dbReference type="Rhea" id="RHEA-COMP:10685"/>
        <dbReference type="Rhea" id="RHEA-COMP:10686"/>
        <dbReference type="ChEBI" id="CHEBI:15378"/>
        <dbReference type="ChEBI" id="CHEBI:57692"/>
        <dbReference type="ChEBI" id="CHEBI:58307"/>
        <dbReference type="ChEBI" id="CHEBI:62077"/>
        <dbReference type="ChEBI" id="CHEBI:62620"/>
    </reaction>
</comment>
<protein>
    <recommendedName>
        <fullName evidence="7">Isovaleryl-CoA dehydrogenase, mitochondrial</fullName>
        <ecNumber evidence="6">1.3.8.1</ecNumber>
        <ecNumber evidence="5">1.3.8.4</ecNumber>
    </recommendedName>
    <alternativeName>
        <fullName evidence="13">Butyryl-CoA dehydrogenase</fullName>
    </alternativeName>
</protein>
<evidence type="ECO:0000256" key="5">
    <source>
        <dbReference type="ARBA" id="ARBA00012044"/>
    </source>
</evidence>
<keyword evidence="11 22" id="KW-0560">Oxidoreductase</keyword>
<dbReference type="Gene3D" id="1.20.140.10">
    <property type="entry name" value="Butyryl-CoA Dehydrogenase, subunit A, domain 3"/>
    <property type="match status" value="1"/>
</dbReference>
<dbReference type="GO" id="GO:0050660">
    <property type="term" value="F:flavin adenine dinucleotide binding"/>
    <property type="evidence" value="ECO:0007669"/>
    <property type="project" value="InterPro"/>
</dbReference>